<dbReference type="Proteomes" id="UP000194968">
    <property type="component" value="Unassembled WGS sequence"/>
</dbReference>
<dbReference type="InterPro" id="IPR037185">
    <property type="entry name" value="EmrE-like"/>
</dbReference>
<evidence type="ECO:0000256" key="4">
    <source>
        <dbReference type="ARBA" id="ARBA00022989"/>
    </source>
</evidence>
<dbReference type="GO" id="GO:0005886">
    <property type="term" value="C:plasma membrane"/>
    <property type="evidence" value="ECO:0007669"/>
    <property type="project" value="UniProtKB-SubCell"/>
</dbReference>
<accession>A0A242NUH9</accession>
<dbReference type="OrthoDB" id="9787117at2"/>
<feature type="transmembrane region" description="Helical" evidence="6">
    <location>
        <begin position="216"/>
        <end position="234"/>
    </location>
</feature>
<feature type="transmembrane region" description="Helical" evidence="6">
    <location>
        <begin position="241"/>
        <end position="265"/>
    </location>
</feature>
<dbReference type="EMBL" id="NASK01000094">
    <property type="protein sequence ID" value="OTQ49610.1"/>
    <property type="molecule type" value="Genomic_DNA"/>
</dbReference>
<evidence type="ECO:0000256" key="3">
    <source>
        <dbReference type="ARBA" id="ARBA00022692"/>
    </source>
</evidence>
<evidence type="ECO:0000256" key="2">
    <source>
        <dbReference type="ARBA" id="ARBA00022475"/>
    </source>
</evidence>
<sequence>MNQYFGIFAVILASLLWGTTGTAATFAPTLSPLFIGSFAMGIGGILQCGLAIYNIKQNHSLLTAHSRFLVVGALAVAIYPLAFYSSMRLSGVTIGTVVSIGSAPILSAIIEYISRDFQVAKQWVIGALLGIIGMTMLAFSENASLTIEYNHLGLGILLGLIAGFTYALYSWSARQLMLKGIDSKAAMGATFGCGGLLLIPVMLITGTSFFAAWNNIAVGCYMALIPMFLGYLCYGYGLSKISASLATTISLLEPVIAAILAMLIVGESLSLIAWVGMLFIFICLIMVTLSSVMNN</sequence>
<keyword evidence="3 6" id="KW-0812">Transmembrane</keyword>
<comment type="subcellular location">
    <subcellularLocation>
        <location evidence="1">Cell membrane</location>
        <topology evidence="1">Multi-pass membrane protein</topology>
    </subcellularLocation>
</comment>
<dbReference type="Pfam" id="PF00892">
    <property type="entry name" value="EamA"/>
    <property type="match status" value="2"/>
</dbReference>
<feature type="transmembrane region" description="Helical" evidence="6">
    <location>
        <begin position="33"/>
        <end position="55"/>
    </location>
</feature>
<dbReference type="Gene3D" id="1.10.3730.20">
    <property type="match status" value="1"/>
</dbReference>
<dbReference type="RefSeq" id="WP_086320546.1">
    <property type="nucleotide sequence ID" value="NZ_NASK01000094.1"/>
</dbReference>
<evidence type="ECO:0000259" key="7">
    <source>
        <dbReference type="Pfam" id="PF00892"/>
    </source>
</evidence>
<protein>
    <submittedName>
        <fullName evidence="8">EamA family transporter</fullName>
    </submittedName>
</protein>
<feature type="domain" description="EamA" evidence="7">
    <location>
        <begin position="5"/>
        <end position="137"/>
    </location>
</feature>
<feature type="transmembrane region" description="Helical" evidence="6">
    <location>
        <begin position="152"/>
        <end position="173"/>
    </location>
</feature>
<feature type="transmembrane region" description="Helical" evidence="6">
    <location>
        <begin position="67"/>
        <end position="85"/>
    </location>
</feature>
<dbReference type="SUPFAM" id="SSF103481">
    <property type="entry name" value="Multidrug resistance efflux transporter EmrE"/>
    <property type="match status" value="2"/>
</dbReference>
<dbReference type="PANTHER" id="PTHR32322:SF18">
    <property type="entry name" value="S-ADENOSYLMETHIONINE_S-ADENOSYLHOMOCYSTEINE TRANSPORTER"/>
    <property type="match status" value="1"/>
</dbReference>
<feature type="transmembrane region" description="Helical" evidence="6">
    <location>
        <begin position="122"/>
        <end position="140"/>
    </location>
</feature>
<reference evidence="8 9" key="1">
    <citation type="submission" date="2017-03" db="EMBL/GenBank/DDBJ databases">
        <title>Comparative genomics of honeybee gut symbionts reveal geographically distinct and subgroup specific antibiotic resistance.</title>
        <authorList>
            <person name="Ludvigsen J."/>
            <person name="Porcellato D."/>
            <person name="Labee-Lund T.M."/>
            <person name="Amdam G.V."/>
            <person name="Rudi K."/>
        </authorList>
    </citation>
    <scope>NUCLEOTIDE SEQUENCE [LARGE SCALE GENOMIC DNA]</scope>
    <source>
        <strain evidence="8 9">A-4-12</strain>
    </source>
</reference>
<feature type="transmembrane region" description="Helical" evidence="6">
    <location>
        <begin position="91"/>
        <end position="110"/>
    </location>
</feature>
<evidence type="ECO:0000313" key="8">
    <source>
        <dbReference type="EMBL" id="OTQ49610.1"/>
    </source>
</evidence>
<name>A0A242NUH9_9GAMM</name>
<gene>
    <name evidence="8" type="ORF">B6D06_06355</name>
</gene>
<keyword evidence="4 6" id="KW-1133">Transmembrane helix</keyword>
<feature type="transmembrane region" description="Helical" evidence="6">
    <location>
        <begin position="271"/>
        <end position="292"/>
    </location>
</feature>
<evidence type="ECO:0000256" key="6">
    <source>
        <dbReference type="SAM" id="Phobius"/>
    </source>
</evidence>
<dbReference type="AlphaFoldDB" id="A0A242NUH9"/>
<comment type="caution">
    <text evidence="8">The sequence shown here is derived from an EMBL/GenBank/DDBJ whole genome shotgun (WGS) entry which is preliminary data.</text>
</comment>
<proteinExistence type="predicted"/>
<keyword evidence="5 6" id="KW-0472">Membrane</keyword>
<feature type="domain" description="EamA" evidence="7">
    <location>
        <begin position="154"/>
        <end position="288"/>
    </location>
</feature>
<dbReference type="InterPro" id="IPR050638">
    <property type="entry name" value="AA-Vitamin_Transporters"/>
</dbReference>
<dbReference type="InterPro" id="IPR000620">
    <property type="entry name" value="EamA_dom"/>
</dbReference>
<evidence type="ECO:0000256" key="1">
    <source>
        <dbReference type="ARBA" id="ARBA00004651"/>
    </source>
</evidence>
<feature type="transmembrane region" description="Helical" evidence="6">
    <location>
        <begin position="185"/>
        <end position="210"/>
    </location>
</feature>
<organism evidence="8 9">
    <name type="scientific">Gilliamella apis</name>
    <dbReference type="NCBI Taxonomy" id="1970738"/>
    <lineage>
        <taxon>Bacteria</taxon>
        <taxon>Pseudomonadati</taxon>
        <taxon>Pseudomonadota</taxon>
        <taxon>Gammaproteobacteria</taxon>
        <taxon>Orbales</taxon>
        <taxon>Orbaceae</taxon>
        <taxon>Gilliamella</taxon>
    </lineage>
</organism>
<evidence type="ECO:0000313" key="9">
    <source>
        <dbReference type="Proteomes" id="UP000194968"/>
    </source>
</evidence>
<evidence type="ECO:0000256" key="5">
    <source>
        <dbReference type="ARBA" id="ARBA00023136"/>
    </source>
</evidence>
<dbReference type="PANTHER" id="PTHR32322">
    <property type="entry name" value="INNER MEMBRANE TRANSPORTER"/>
    <property type="match status" value="1"/>
</dbReference>
<keyword evidence="2" id="KW-1003">Cell membrane</keyword>